<reference evidence="3 4" key="1">
    <citation type="journal article" date="2015" name="Sci. Rep.">
        <title>The genome of Leishmania panamensis: insights into genomics of the L. (Viannia) subgenus.</title>
        <authorList>
            <person name="Llanes A."/>
            <person name="Restrepo C.M."/>
            <person name="Vecchio G.D."/>
            <person name="Anguizola F.J."/>
            <person name="Lleonart R."/>
        </authorList>
    </citation>
    <scope>NUCLEOTIDE SEQUENCE [LARGE SCALE GENOMIC DNA]</scope>
    <source>
        <strain evidence="3 4">MHOM/PA/94/PSC-1</strain>
    </source>
</reference>
<dbReference type="InterPro" id="IPR056419">
    <property type="entry name" value="GAE_BBS1"/>
</dbReference>
<dbReference type="InterPro" id="IPR011047">
    <property type="entry name" value="Quinoprotein_ADH-like_sf"/>
</dbReference>
<evidence type="ECO:0000313" key="3">
    <source>
        <dbReference type="EMBL" id="AIO02029.1"/>
    </source>
</evidence>
<dbReference type="VEuPathDB" id="TriTrypDB:LPAL13_340048000"/>
<evidence type="ECO:0000313" key="4">
    <source>
        <dbReference type="Proteomes" id="UP000063063"/>
    </source>
</evidence>
<dbReference type="PANTHER" id="PTHR20870">
    <property type="entry name" value="BARDET-BIEDL SYNDROME 1 PROTEIN"/>
    <property type="match status" value="1"/>
</dbReference>
<dbReference type="EMBL" id="CP009403">
    <property type="protein sequence ID" value="AIO02029.1"/>
    <property type="molecule type" value="Genomic_DNA"/>
</dbReference>
<dbReference type="GO" id="GO:0061512">
    <property type="term" value="P:protein localization to cilium"/>
    <property type="evidence" value="ECO:0007669"/>
    <property type="project" value="TreeGrafter"/>
</dbReference>
<organism evidence="3 4">
    <name type="scientific">Leishmania panamensis</name>
    <dbReference type="NCBI Taxonomy" id="5679"/>
    <lineage>
        <taxon>Eukaryota</taxon>
        <taxon>Discoba</taxon>
        <taxon>Euglenozoa</taxon>
        <taxon>Kinetoplastea</taxon>
        <taxon>Metakinetoplastina</taxon>
        <taxon>Trypanosomatida</taxon>
        <taxon>Trypanosomatidae</taxon>
        <taxon>Leishmaniinae</taxon>
        <taxon>Leishmania</taxon>
        <taxon>Leishmania guyanensis species complex</taxon>
    </lineage>
</organism>
<dbReference type="KEGG" id="lpan:LPMP_344070"/>
<accession>A0A088S185</accession>
<dbReference type="VEuPathDB" id="TriTrypDB:LPMP_344070"/>
<dbReference type="InterPro" id="IPR028784">
    <property type="entry name" value="BBS1"/>
</dbReference>
<dbReference type="GeneID" id="22578912"/>
<dbReference type="GO" id="GO:0005119">
    <property type="term" value="F:smoothened binding"/>
    <property type="evidence" value="ECO:0007669"/>
    <property type="project" value="TreeGrafter"/>
</dbReference>
<protein>
    <submittedName>
        <fullName evidence="3">Bardet-Biedl syndrome 1 (BBS1) protein-like protein</fullName>
    </submittedName>
</protein>
<dbReference type="SUPFAM" id="SSF50998">
    <property type="entry name" value="Quinoprotein alcohol dehydrogenase-like"/>
    <property type="match status" value="1"/>
</dbReference>
<feature type="domain" description="Bardet-Biedl syndrome 1 protein GAE" evidence="2">
    <location>
        <begin position="486"/>
        <end position="592"/>
    </location>
</feature>
<name>A0A088S185_LEIPA</name>
<dbReference type="OrthoDB" id="10259809at2759"/>
<evidence type="ECO:0000259" key="1">
    <source>
        <dbReference type="Pfam" id="PF14779"/>
    </source>
</evidence>
<sequence>MSFLKEKNRKESKEKFWLYAFRDHLANLRAFSSCVETADVNGVGDYQLLVADGSKRIKVYAGTSLERELPLFGVPSAITSFFMDNGDAISKPIIAVATGPYIFMYRGNKPLYRFMVPPVILDPQELAIWQDLATEALPIERAVERLESLLDSGLQTSSRTLQLLLMETPGERSEFVARLRAVPLIQMDVVCCLGSIPLTSLEEGGKSVLVIGTEAHLLYVLKKNAAEVALKVVLPSTPVFLITAGCYEVDYRIVVSCRDGRVYSIKHGNLHRAVIQPDAQPCAIARCDNLVAVATTANTLSYYTLKGKKQQSVYLPCSINGLSTITDPVTGEARGLVVALSNGEIRVYVGTQLHHVSLAYGAVTAMKFCRYGRADGALVLVLQNGSLVVELLHRGVNLSSSKKVETGPPPQQDVPIPIPHLSSVFATQSARERKYGAEIYQLFQYDLSQLRLTTAKAYVEMIANGAVPSELGSVMQESKGVGESSLRLSAVVQGLGPVFKVKVQLQNVGEAPLHGVRVVFCLSEDGVYRMPQQIFSIPALVPSVPLSCCAAFVTVAEGEGEAQGSAILVVATGPESRTPLASTLVDLPEAELIDEV</sequence>
<dbReference type="GO" id="GO:0005815">
    <property type="term" value="C:microtubule organizing center"/>
    <property type="evidence" value="ECO:0007669"/>
    <property type="project" value="TreeGrafter"/>
</dbReference>
<dbReference type="Pfam" id="PF23304">
    <property type="entry name" value="GAE_BBS1"/>
    <property type="match status" value="1"/>
</dbReference>
<dbReference type="GO" id="GO:0005930">
    <property type="term" value="C:axoneme"/>
    <property type="evidence" value="ECO:0007669"/>
    <property type="project" value="TreeGrafter"/>
</dbReference>
<dbReference type="eggNOG" id="ENOG502QS2X">
    <property type="taxonomic scope" value="Eukaryota"/>
</dbReference>
<dbReference type="PANTHER" id="PTHR20870:SF0">
    <property type="entry name" value="BARDET-BIEDL SYNDROME 1 PROTEIN"/>
    <property type="match status" value="1"/>
</dbReference>
<dbReference type="GO" id="GO:0034464">
    <property type="term" value="C:BBSome"/>
    <property type="evidence" value="ECO:0007669"/>
    <property type="project" value="InterPro"/>
</dbReference>
<dbReference type="Pfam" id="PF14779">
    <property type="entry name" value="BBS1"/>
    <property type="match status" value="1"/>
</dbReference>
<dbReference type="GO" id="GO:0005113">
    <property type="term" value="F:patched binding"/>
    <property type="evidence" value="ECO:0007669"/>
    <property type="project" value="TreeGrafter"/>
</dbReference>
<dbReference type="InterPro" id="IPR032728">
    <property type="entry name" value="BBS1_N"/>
</dbReference>
<keyword evidence="4" id="KW-1185">Reference proteome</keyword>
<proteinExistence type="predicted"/>
<evidence type="ECO:0000259" key="2">
    <source>
        <dbReference type="Pfam" id="PF23304"/>
    </source>
</evidence>
<gene>
    <name evidence="3" type="ORF">LPMP_344070</name>
</gene>
<dbReference type="RefSeq" id="XP_010702829.1">
    <property type="nucleotide sequence ID" value="XM_010704527.1"/>
</dbReference>
<dbReference type="Proteomes" id="UP000063063">
    <property type="component" value="Chromosome 34"/>
</dbReference>
<dbReference type="AlphaFoldDB" id="A0A088S185"/>
<dbReference type="GO" id="GO:1905515">
    <property type="term" value="P:non-motile cilium assembly"/>
    <property type="evidence" value="ECO:0007669"/>
    <property type="project" value="InterPro"/>
</dbReference>
<feature type="domain" description="Bardet-Biedl syndrome 1 N-terminal" evidence="1">
    <location>
        <begin position="17"/>
        <end position="266"/>
    </location>
</feature>